<dbReference type="EMBL" id="PYOZ01000010">
    <property type="protein sequence ID" value="PSX44008.1"/>
    <property type="molecule type" value="Genomic_DNA"/>
</dbReference>
<keyword evidence="3" id="KW-1185">Reference proteome</keyword>
<reference evidence="2 3" key="1">
    <citation type="submission" date="2018-01" db="EMBL/GenBank/DDBJ databases">
        <title>Whole genome sequencing of Histamine producing bacteria.</title>
        <authorList>
            <person name="Butler K."/>
        </authorList>
    </citation>
    <scope>NUCLEOTIDE SEQUENCE [LARGE SCALE GENOMIC DNA]</scope>
    <source>
        <strain evidence="2 3">A1-4</strain>
    </source>
</reference>
<comment type="caution">
    <text evidence="2">The sequence shown here is derived from an EMBL/GenBank/DDBJ whole genome shotgun (WGS) entry which is preliminary data.</text>
</comment>
<proteinExistence type="predicted"/>
<dbReference type="AlphaFoldDB" id="A0AAX0YS73"/>
<accession>A0AAX0YS73</accession>
<dbReference type="Proteomes" id="UP000240728">
    <property type="component" value="Unassembled WGS sequence"/>
</dbReference>
<evidence type="ECO:0000313" key="3">
    <source>
        <dbReference type="Proteomes" id="UP000240728"/>
    </source>
</evidence>
<evidence type="ECO:0000313" key="2">
    <source>
        <dbReference type="EMBL" id="PSX44008.1"/>
    </source>
</evidence>
<sequence length="275" mass="31950">MQIKLISIISLLTGVASFSVLANNTLNSYSEYVDLNFTHNAPDNELIDEIQSRYTKFTSLDKLNASKWDLNKTEWLAYKKIMVTTNAAQLYPNVWPTDILSMYATTETEKLRFIDKTIKFERQKQQQTYQYQFAVDQRENKSLKLNLYDTTTERVQRKQPKYLRELPKFKEVRTQVFIDAAGCDDTCTNFAKNLIKTKSPASLLDFWFVNSSNNDKMIIQLATKWGVNNDDIQSYKLTINHDGGQSTKLRRKHNYRDTLPFAVRTTSYGESIVTP</sequence>
<organism evidence="2 3">
    <name type="scientific">Photobacterium kishitanii</name>
    <dbReference type="NCBI Taxonomy" id="318456"/>
    <lineage>
        <taxon>Bacteria</taxon>
        <taxon>Pseudomonadati</taxon>
        <taxon>Pseudomonadota</taxon>
        <taxon>Gammaproteobacteria</taxon>
        <taxon>Vibrionales</taxon>
        <taxon>Vibrionaceae</taxon>
        <taxon>Photobacterium</taxon>
    </lineage>
</organism>
<protein>
    <recommendedName>
        <fullName evidence="4">TIGR03759 family integrating conjugative element protein</fullName>
    </recommendedName>
</protein>
<name>A0AAX0YS73_9GAMM</name>
<keyword evidence="1" id="KW-0732">Signal</keyword>
<dbReference type="RefSeq" id="WP_045067217.1">
    <property type="nucleotide sequence ID" value="NZ_JZTB01000014.1"/>
</dbReference>
<evidence type="ECO:0008006" key="4">
    <source>
        <dbReference type="Google" id="ProtNLM"/>
    </source>
</evidence>
<feature type="chain" id="PRO_5043387665" description="TIGR03759 family integrating conjugative element protein" evidence="1">
    <location>
        <begin position="23"/>
        <end position="275"/>
    </location>
</feature>
<feature type="signal peptide" evidence="1">
    <location>
        <begin position="1"/>
        <end position="22"/>
    </location>
</feature>
<evidence type="ECO:0000256" key="1">
    <source>
        <dbReference type="SAM" id="SignalP"/>
    </source>
</evidence>
<gene>
    <name evidence="2" type="ORF">C0W53_15360</name>
</gene>